<dbReference type="OrthoDB" id="849043at2759"/>
<dbReference type="AlphaFoldDB" id="A0A835N3W5"/>
<dbReference type="Gene3D" id="3.30.200.20">
    <property type="entry name" value="Phosphorylase Kinase, domain 1"/>
    <property type="match status" value="1"/>
</dbReference>
<comment type="caution">
    <text evidence="1">The sequence shown here is derived from an EMBL/GenBank/DDBJ whole genome shotgun (WGS) entry which is preliminary data.</text>
</comment>
<name>A0A835N3W5_9ROSI</name>
<evidence type="ECO:0000313" key="2">
    <source>
        <dbReference type="Proteomes" id="UP000657918"/>
    </source>
</evidence>
<reference evidence="1 2" key="1">
    <citation type="submission" date="2020-10" db="EMBL/GenBank/DDBJ databases">
        <title>Plant Genome Project.</title>
        <authorList>
            <person name="Zhang R.-G."/>
        </authorList>
    </citation>
    <scope>NUCLEOTIDE SEQUENCE [LARGE SCALE GENOMIC DNA]</scope>
    <source>
        <strain evidence="1">FAFU-HL-1</strain>
        <tissue evidence="1">Leaf</tissue>
    </source>
</reference>
<protein>
    <submittedName>
        <fullName evidence="1">Uncharacterized protein</fullName>
    </submittedName>
</protein>
<organism evidence="1 2">
    <name type="scientific">Salix dunnii</name>
    <dbReference type="NCBI Taxonomy" id="1413687"/>
    <lineage>
        <taxon>Eukaryota</taxon>
        <taxon>Viridiplantae</taxon>
        <taxon>Streptophyta</taxon>
        <taxon>Embryophyta</taxon>
        <taxon>Tracheophyta</taxon>
        <taxon>Spermatophyta</taxon>
        <taxon>Magnoliopsida</taxon>
        <taxon>eudicotyledons</taxon>
        <taxon>Gunneridae</taxon>
        <taxon>Pentapetalae</taxon>
        <taxon>rosids</taxon>
        <taxon>fabids</taxon>
        <taxon>Malpighiales</taxon>
        <taxon>Salicaceae</taxon>
        <taxon>Saliceae</taxon>
        <taxon>Salix</taxon>
    </lineage>
</organism>
<sequence>MDKRFLSHQISEVKMKNAKLDRQLVMSSEQWSNMSCAITAQWSGNVAYLESVSTNSSVVPDTWRRDRIALKEIEVVTDGFADKNLISSGNYGVVYRG</sequence>
<keyword evidence="2" id="KW-1185">Reference proteome</keyword>
<evidence type="ECO:0000313" key="1">
    <source>
        <dbReference type="EMBL" id="KAF9683783.1"/>
    </source>
</evidence>
<accession>A0A835N3W5</accession>
<gene>
    <name evidence="1" type="ORF">SADUNF_Sadunf04G0050200</name>
</gene>
<dbReference type="Proteomes" id="UP000657918">
    <property type="component" value="Chromosome 4"/>
</dbReference>
<proteinExistence type="predicted"/>
<dbReference type="EMBL" id="JADGMS010000004">
    <property type="protein sequence ID" value="KAF9683783.1"/>
    <property type="molecule type" value="Genomic_DNA"/>
</dbReference>